<dbReference type="SUPFAM" id="SSF47459">
    <property type="entry name" value="HLH, helix-loop-helix DNA-binding domain"/>
    <property type="match status" value="1"/>
</dbReference>
<comment type="caution">
    <text evidence="3">The sequence shown here is derived from an EMBL/GenBank/DDBJ whole genome shotgun (WGS) entry which is preliminary data.</text>
</comment>
<accession>A0ABQ7SB23</accession>
<dbReference type="InterPro" id="IPR036638">
    <property type="entry name" value="HLH_DNA-bd_sf"/>
</dbReference>
<organism evidence="3 4">
    <name type="scientific">Fragariocoptes setiger</name>
    <dbReference type="NCBI Taxonomy" id="1670756"/>
    <lineage>
        <taxon>Eukaryota</taxon>
        <taxon>Metazoa</taxon>
        <taxon>Ecdysozoa</taxon>
        <taxon>Arthropoda</taxon>
        <taxon>Chelicerata</taxon>
        <taxon>Arachnida</taxon>
        <taxon>Acari</taxon>
        <taxon>Acariformes</taxon>
        <taxon>Trombidiformes</taxon>
        <taxon>Prostigmata</taxon>
        <taxon>Eupodina</taxon>
        <taxon>Eriophyoidea</taxon>
        <taxon>Phytoptidae</taxon>
        <taxon>Fragariocoptes</taxon>
    </lineage>
</organism>
<feature type="region of interest" description="Disordered" evidence="1">
    <location>
        <begin position="98"/>
        <end position="128"/>
    </location>
</feature>
<evidence type="ECO:0000259" key="2">
    <source>
        <dbReference type="Pfam" id="PF00010"/>
    </source>
</evidence>
<proteinExistence type="predicted"/>
<name>A0ABQ7SB23_9ACAR</name>
<sequence>MALPTFYYPQDTLRDEYKNLRQVIPSLRIQRNVSKIEVVSEAARYIDHLHKSLIEKFATGGIPANLKALLRTDDPHSLDSNDIKNLVTRLASTFAESNQLASGAQSHHHHNSNTNSLTQRGRAALHQQRHRLVAPVRSHNSARRVQRCHYSSAAALTMNPGALRHNSGAPYVVPLTSMRLGHHHHHHQHDNSRTAAATTTHQSAANNVIRSGTHNTIGTSANRYSNNSLAISNNNTPSSVKHTHKKAHTCNTTQLVLPHMPQPRIQQHSNDDNDVAK</sequence>
<dbReference type="Pfam" id="PF00010">
    <property type="entry name" value="HLH"/>
    <property type="match status" value="1"/>
</dbReference>
<dbReference type="EMBL" id="JAIFTH010000118">
    <property type="protein sequence ID" value="KAG9510582.1"/>
    <property type="molecule type" value="Genomic_DNA"/>
</dbReference>
<evidence type="ECO:0000313" key="4">
    <source>
        <dbReference type="Proteomes" id="UP000825002"/>
    </source>
</evidence>
<feature type="domain" description="BHLH" evidence="2">
    <location>
        <begin position="11"/>
        <end position="50"/>
    </location>
</feature>
<reference evidence="3 4" key="1">
    <citation type="submission" date="2020-10" db="EMBL/GenBank/DDBJ databases">
        <authorList>
            <person name="Klimov P.B."/>
            <person name="Dyachkov S.M."/>
            <person name="Chetverikov P.E."/>
        </authorList>
    </citation>
    <scope>NUCLEOTIDE SEQUENCE [LARGE SCALE GENOMIC DNA]</scope>
    <source>
        <strain evidence="3">BMOC 18-1129-001#AD2665</strain>
        <tissue evidence="3">Entire mites</tissue>
    </source>
</reference>
<evidence type="ECO:0000313" key="3">
    <source>
        <dbReference type="EMBL" id="KAG9510582.1"/>
    </source>
</evidence>
<keyword evidence="4" id="KW-1185">Reference proteome</keyword>
<dbReference type="Gene3D" id="4.10.280.10">
    <property type="entry name" value="Helix-loop-helix DNA-binding domain"/>
    <property type="match status" value="1"/>
</dbReference>
<dbReference type="Proteomes" id="UP000825002">
    <property type="component" value="Unassembled WGS sequence"/>
</dbReference>
<evidence type="ECO:0000256" key="1">
    <source>
        <dbReference type="SAM" id="MobiDB-lite"/>
    </source>
</evidence>
<protein>
    <recommendedName>
        <fullName evidence="2">BHLH domain-containing protein</fullName>
    </recommendedName>
</protein>
<dbReference type="InterPro" id="IPR011598">
    <property type="entry name" value="bHLH_dom"/>
</dbReference>
<gene>
    <name evidence="3" type="ORF">GZH46_00867</name>
</gene>